<reference evidence="2 3" key="1">
    <citation type="submission" date="2019-10" db="EMBL/GenBank/DDBJ databases">
        <title>Assembly and Annotation for the nematode Trichostrongylus colubriformis.</title>
        <authorList>
            <person name="Martin J."/>
        </authorList>
    </citation>
    <scope>NUCLEOTIDE SEQUENCE [LARGE SCALE GENOMIC DNA]</scope>
    <source>
        <strain evidence="2">G859</strain>
        <tissue evidence="2">Whole worm</tissue>
    </source>
</reference>
<protein>
    <submittedName>
        <fullName evidence="2">Uncharacterized protein</fullName>
    </submittedName>
</protein>
<dbReference type="AlphaFoldDB" id="A0AAN8F8Y2"/>
<name>A0AAN8F8Y2_TRICO</name>
<feature type="compositionally biased region" description="Basic and acidic residues" evidence="1">
    <location>
        <begin position="36"/>
        <end position="47"/>
    </location>
</feature>
<feature type="compositionally biased region" description="Basic residues" evidence="1">
    <location>
        <begin position="48"/>
        <end position="57"/>
    </location>
</feature>
<dbReference type="Proteomes" id="UP001331761">
    <property type="component" value="Unassembled WGS sequence"/>
</dbReference>
<evidence type="ECO:0000313" key="2">
    <source>
        <dbReference type="EMBL" id="KAK5964510.1"/>
    </source>
</evidence>
<evidence type="ECO:0000313" key="3">
    <source>
        <dbReference type="Proteomes" id="UP001331761"/>
    </source>
</evidence>
<organism evidence="2 3">
    <name type="scientific">Trichostrongylus colubriformis</name>
    <name type="common">Black scour worm</name>
    <dbReference type="NCBI Taxonomy" id="6319"/>
    <lineage>
        <taxon>Eukaryota</taxon>
        <taxon>Metazoa</taxon>
        <taxon>Ecdysozoa</taxon>
        <taxon>Nematoda</taxon>
        <taxon>Chromadorea</taxon>
        <taxon>Rhabditida</taxon>
        <taxon>Rhabditina</taxon>
        <taxon>Rhabditomorpha</taxon>
        <taxon>Strongyloidea</taxon>
        <taxon>Trichostrongylidae</taxon>
        <taxon>Trichostrongylus</taxon>
    </lineage>
</organism>
<dbReference type="EMBL" id="WIXE01025717">
    <property type="protein sequence ID" value="KAK5964510.1"/>
    <property type="molecule type" value="Genomic_DNA"/>
</dbReference>
<gene>
    <name evidence="2" type="ORF">GCK32_014809</name>
</gene>
<proteinExistence type="predicted"/>
<feature type="region of interest" description="Disordered" evidence="1">
    <location>
        <begin position="33"/>
        <end position="59"/>
    </location>
</feature>
<feature type="non-terminal residue" evidence="2">
    <location>
        <position position="1"/>
    </location>
</feature>
<evidence type="ECO:0000256" key="1">
    <source>
        <dbReference type="SAM" id="MobiDB-lite"/>
    </source>
</evidence>
<sequence length="96" mass="10399">ETPTHDLFQTELGRTLLATCKSLLDNKNDIVSASSPEKKLNKTDTNRSKRRKKKLRNRSICGSNGVDGCQSDSVCVQPLSDVLSQSSSSAICSAVE</sequence>
<accession>A0AAN8F8Y2</accession>
<comment type="caution">
    <text evidence="2">The sequence shown here is derived from an EMBL/GenBank/DDBJ whole genome shotgun (WGS) entry which is preliminary data.</text>
</comment>
<keyword evidence="3" id="KW-1185">Reference proteome</keyword>